<sequence length="408" mass="47959">MPNLKQYYHATILSSIIQARPSTRAPQWKHLEAEWADNASTDNLVWIPKLNRPQPQDCLPTTTLSLKIWDEARPTLTNNSTISKAMPLKSLALIIPDFNYRIWERHGIQFLHQIITNTGLTTFASLQDSHKLPIVAHYSYRQLDSWLRIQLRENTINTQTQKMTAFEEMYTNPTPPQKLISSIYATLPTKHKLHEHKFIKAWETETHKNFTEQEWEYMILTPKNFSLCSRHIELAKKLLYRWYLTPIRLHKYNQSLPTQCWRCKSGTGTMAHIWWTCPSLQQYWKDISKLITNSTGCSLPHDLEHYVLFNIPKALPKTDRYLIFHINIAALGALAQNWLSQTVPSISMCMQQISQAGHFETIMRRQNTPPNKPHKQRRRYWEIAWDKWEKYKGGTTENPQTWAGPRQT</sequence>
<protein>
    <recommendedName>
        <fullName evidence="3">Reverse transcriptase zinc-binding domain-containing protein</fullName>
    </recommendedName>
</protein>
<dbReference type="AlphaFoldDB" id="A0AAD1SLK5"/>
<organism evidence="1 2">
    <name type="scientific">Pelobates cultripes</name>
    <name type="common">Western spadefoot toad</name>
    <dbReference type="NCBI Taxonomy" id="61616"/>
    <lineage>
        <taxon>Eukaryota</taxon>
        <taxon>Metazoa</taxon>
        <taxon>Chordata</taxon>
        <taxon>Craniata</taxon>
        <taxon>Vertebrata</taxon>
        <taxon>Euteleostomi</taxon>
        <taxon>Amphibia</taxon>
        <taxon>Batrachia</taxon>
        <taxon>Anura</taxon>
        <taxon>Pelobatoidea</taxon>
        <taxon>Pelobatidae</taxon>
        <taxon>Pelobates</taxon>
    </lineage>
</organism>
<accession>A0AAD1SLK5</accession>
<name>A0AAD1SLK5_PELCU</name>
<evidence type="ECO:0008006" key="3">
    <source>
        <dbReference type="Google" id="ProtNLM"/>
    </source>
</evidence>
<gene>
    <name evidence="1" type="ORF">PECUL_23A023359</name>
</gene>
<proteinExistence type="predicted"/>
<reference evidence="1" key="1">
    <citation type="submission" date="2022-03" db="EMBL/GenBank/DDBJ databases">
        <authorList>
            <person name="Alioto T."/>
            <person name="Alioto T."/>
            <person name="Gomez Garrido J."/>
        </authorList>
    </citation>
    <scope>NUCLEOTIDE SEQUENCE</scope>
</reference>
<evidence type="ECO:0000313" key="1">
    <source>
        <dbReference type="EMBL" id="CAH2305475.1"/>
    </source>
</evidence>
<dbReference type="Proteomes" id="UP001295444">
    <property type="component" value="Chromosome 07"/>
</dbReference>
<dbReference type="EMBL" id="OW240918">
    <property type="protein sequence ID" value="CAH2305475.1"/>
    <property type="molecule type" value="Genomic_DNA"/>
</dbReference>
<evidence type="ECO:0000313" key="2">
    <source>
        <dbReference type="Proteomes" id="UP001295444"/>
    </source>
</evidence>
<keyword evidence="2" id="KW-1185">Reference proteome</keyword>